<name>A0A5F0K1E7_9GAMM</name>
<dbReference type="Proteomes" id="UP000297914">
    <property type="component" value="Unassembled WGS sequence"/>
</dbReference>
<organism evidence="2 4">
    <name type="scientific">Aeromonas taiwanensis</name>
    <dbReference type="NCBI Taxonomy" id="633417"/>
    <lineage>
        <taxon>Bacteria</taxon>
        <taxon>Pseudomonadati</taxon>
        <taxon>Pseudomonadota</taxon>
        <taxon>Gammaproteobacteria</taxon>
        <taxon>Aeromonadales</taxon>
        <taxon>Aeromonadaceae</taxon>
        <taxon>Aeromonas</taxon>
    </lineage>
</organism>
<dbReference type="EMBL" id="QORL01000090">
    <property type="protein sequence ID" value="TFF69829.1"/>
    <property type="molecule type" value="Genomic_DNA"/>
</dbReference>
<proteinExistence type="predicted"/>
<dbReference type="AlphaFoldDB" id="A0A5F0K1E7"/>
<dbReference type="OrthoDB" id="7059346at2"/>
<gene>
    <name evidence="1" type="ORF">DRM93_21835</name>
    <name evidence="2" type="ORF">DRM94_21835</name>
</gene>
<evidence type="ECO:0000313" key="1">
    <source>
        <dbReference type="EMBL" id="TFF69829.1"/>
    </source>
</evidence>
<comment type="caution">
    <text evidence="2">The sequence shown here is derived from an EMBL/GenBank/DDBJ whole genome shotgun (WGS) entry which is preliminary data.</text>
</comment>
<sequence length="135" mass="15077">MKGTAILAPIPACHLESALEVLKQKPFVLFGSEAWDRFENTEIGSQVLIYVSHDQAEPLVKYTGTYEGLVGEQPKMRQLTKDGYRPQSTAGEKWSFFWKLANLQILEVPIQLSDIKLASGKYLDGYPKGPLHVIG</sequence>
<dbReference type="EMBL" id="QORK01000090">
    <property type="protein sequence ID" value="TFF72795.1"/>
    <property type="molecule type" value="Genomic_DNA"/>
</dbReference>
<evidence type="ECO:0000313" key="3">
    <source>
        <dbReference type="Proteomes" id="UP000297720"/>
    </source>
</evidence>
<dbReference type="Proteomes" id="UP000297720">
    <property type="component" value="Unassembled WGS sequence"/>
</dbReference>
<keyword evidence="3" id="KW-1185">Reference proteome</keyword>
<protein>
    <submittedName>
        <fullName evidence="2">Uncharacterized protein</fullName>
    </submittedName>
</protein>
<reference evidence="2 4" key="1">
    <citation type="submission" date="2018-06" db="EMBL/GenBank/DDBJ databases">
        <title>Occurrence of a novel blaKPC-2- and qnrS2- harbouring IncP6 plasmid from Aeromonas taiwanensis isolates recovered from the river sediments.</title>
        <authorList>
            <person name="Zheng B."/>
            <person name="Yu X."/>
            <person name="Xiao Y."/>
        </authorList>
    </citation>
    <scope>NUCLEOTIDE SEQUENCE [LARGE SCALE GENOMIC DNA]</scope>
    <source>
        <strain evidence="1 3">1713</strain>
        <strain evidence="2 4">198</strain>
    </source>
</reference>
<accession>A0A5F0K1E7</accession>
<evidence type="ECO:0000313" key="4">
    <source>
        <dbReference type="Proteomes" id="UP000297914"/>
    </source>
</evidence>
<dbReference type="RefSeq" id="WP_134697332.1">
    <property type="nucleotide sequence ID" value="NZ_QORJ01000085.1"/>
</dbReference>
<evidence type="ECO:0000313" key="2">
    <source>
        <dbReference type="EMBL" id="TFF72795.1"/>
    </source>
</evidence>